<comment type="function">
    <text evidence="1">May play a role in anterograde transport of membrane proteins from the endoplasmic reticulum to the Golgi.</text>
</comment>
<comment type="subcellular location">
    <subcellularLocation>
        <location evidence="1">Endoplasmic reticulum membrane</location>
        <topology evidence="1">Multi-pass membrane protein</topology>
    </subcellularLocation>
</comment>
<dbReference type="AlphaFoldDB" id="A0A7N0ZXP8"/>
<evidence type="ECO:0000313" key="3">
    <source>
        <dbReference type="EnsemblPlants" id="Kaladp0046s0302.1.v1.1"/>
    </source>
</evidence>
<reference evidence="3" key="1">
    <citation type="submission" date="2021-01" db="UniProtKB">
        <authorList>
            <consortium name="EnsemblPlants"/>
        </authorList>
    </citation>
    <scope>IDENTIFICATION</scope>
</reference>
<name>A0A7N0ZXP8_KALFE</name>
<evidence type="ECO:0000256" key="1">
    <source>
        <dbReference type="RuleBase" id="RU367026"/>
    </source>
</evidence>
<feature type="transmembrane region" description="Helical" evidence="1">
    <location>
        <begin position="43"/>
        <end position="64"/>
    </location>
</feature>
<keyword evidence="4" id="KW-1185">Reference proteome</keyword>
<dbReference type="Gramene" id="Kaladp0046s0302.1.v1.1">
    <property type="protein sequence ID" value="Kaladp0046s0302.1.v1.1"/>
    <property type="gene ID" value="Kaladp0046s0302.v1.1"/>
</dbReference>
<organism evidence="3 4">
    <name type="scientific">Kalanchoe fedtschenkoi</name>
    <name type="common">Lavender scallops</name>
    <name type="synonym">South American air plant</name>
    <dbReference type="NCBI Taxonomy" id="63787"/>
    <lineage>
        <taxon>Eukaryota</taxon>
        <taxon>Viridiplantae</taxon>
        <taxon>Streptophyta</taxon>
        <taxon>Embryophyta</taxon>
        <taxon>Tracheophyta</taxon>
        <taxon>Spermatophyta</taxon>
        <taxon>Magnoliopsida</taxon>
        <taxon>eudicotyledons</taxon>
        <taxon>Gunneridae</taxon>
        <taxon>Pentapetalae</taxon>
        <taxon>Saxifragales</taxon>
        <taxon>Crassulaceae</taxon>
        <taxon>Kalanchoe</taxon>
    </lineage>
</organism>
<keyword evidence="1" id="KW-0256">Endoplasmic reticulum</keyword>
<keyword evidence="1" id="KW-1133">Transmembrane helix</keyword>
<proteinExistence type="inferred from homology"/>
<keyword evidence="1" id="KW-0812">Transmembrane</keyword>
<keyword evidence="1" id="KW-0813">Transport</keyword>
<keyword evidence="1" id="KW-0472">Membrane</keyword>
<dbReference type="GO" id="GO:0006888">
    <property type="term" value="P:endoplasmic reticulum to Golgi vesicle-mediated transport"/>
    <property type="evidence" value="ECO:0007669"/>
    <property type="project" value="UniProtKB-UniRule"/>
</dbReference>
<comment type="similarity">
    <text evidence="1">Belongs to the BCAP29/BCAP31 family.</text>
</comment>
<feature type="transmembrane region" description="Helical" evidence="1">
    <location>
        <begin position="84"/>
        <end position="104"/>
    </location>
</feature>
<dbReference type="InterPro" id="IPR008417">
    <property type="entry name" value="BAP29/BAP31"/>
</dbReference>
<keyword evidence="1" id="KW-0931">ER-Golgi transport</keyword>
<keyword evidence="1" id="KW-0653">Protein transport</keyword>
<evidence type="ECO:0000256" key="2">
    <source>
        <dbReference type="SAM" id="MobiDB-lite"/>
    </source>
</evidence>
<dbReference type="OMA" id="FLFRTPF"/>
<dbReference type="EnsemblPlants" id="Kaladp0046s0302.1.v1.1">
    <property type="protein sequence ID" value="Kaladp0046s0302.1.v1.1"/>
    <property type="gene ID" value="Kaladp0046s0302.v1.1"/>
</dbReference>
<dbReference type="Proteomes" id="UP000594263">
    <property type="component" value="Unplaced"/>
</dbReference>
<evidence type="ECO:0000313" key="4">
    <source>
        <dbReference type="Proteomes" id="UP000594263"/>
    </source>
</evidence>
<dbReference type="GO" id="GO:0070973">
    <property type="term" value="P:protein localization to endoplasmic reticulum exit site"/>
    <property type="evidence" value="ECO:0007669"/>
    <property type="project" value="UniProtKB-UniRule"/>
</dbReference>
<feature type="transmembrane region" description="Helical" evidence="1">
    <location>
        <begin position="6"/>
        <end position="22"/>
    </location>
</feature>
<dbReference type="GO" id="GO:0006886">
    <property type="term" value="P:intracellular protein transport"/>
    <property type="evidence" value="ECO:0007669"/>
    <property type="project" value="UniProtKB-UniRule"/>
</dbReference>
<accession>A0A7N0ZXP8</accession>
<feature type="region of interest" description="Disordered" evidence="2">
    <location>
        <begin position="128"/>
        <end position="147"/>
    </location>
</feature>
<dbReference type="PANTHER" id="PTHR12701:SF44">
    <property type="entry name" value="ENDOPLASMIC RETICULUM TRANSMEMBRANE PROTEIN"/>
    <property type="match status" value="1"/>
</dbReference>
<sequence length="221" mass="25169">MIQLLFTVIFVEMGLIVALLFKTPLRRFVIIGLDRVKRGRGPVMVKTVGGTVFVVLLSTLQGMAVIQENLSEGGLVNPTDQVLMARHMLEASLMGFLLFLALMLDRLHHYIRELRLLRKTIETGKKQASSFEDTRHVSSNDKNVPAEDVSALKRKMKHQLESECDTYKAEELRAAEANAEALNAQSEGFLEDHNQLIMENNQKLWNQLHLYDQISSLHHYE</sequence>
<dbReference type="PANTHER" id="PTHR12701">
    <property type="entry name" value="BCR-ASSOCIATED PROTEIN, BAP"/>
    <property type="match status" value="1"/>
</dbReference>
<dbReference type="GO" id="GO:0005789">
    <property type="term" value="C:endoplasmic reticulum membrane"/>
    <property type="evidence" value="ECO:0007669"/>
    <property type="project" value="UniProtKB-SubCell"/>
</dbReference>
<protein>
    <recommendedName>
        <fullName evidence="1">Endoplasmic reticulum transmembrane protein</fullName>
    </recommendedName>
</protein>